<dbReference type="GO" id="GO:0006401">
    <property type="term" value="P:RNA catabolic process"/>
    <property type="evidence" value="ECO:0007669"/>
    <property type="project" value="TreeGrafter"/>
</dbReference>
<evidence type="ECO:0000256" key="2">
    <source>
        <dbReference type="RuleBase" id="RU004328"/>
    </source>
</evidence>
<proteinExistence type="inferred from homology"/>
<comment type="similarity">
    <text evidence="1 2">Belongs to the RNase T2 family.</text>
</comment>
<dbReference type="PANTHER" id="PTHR11240">
    <property type="entry name" value="RIBONUCLEASE T2"/>
    <property type="match status" value="1"/>
</dbReference>
<reference evidence="3 4" key="1">
    <citation type="journal article" date="2016" name="Sci. Rep.">
        <title>The Dendrobium catenatum Lindl. genome sequence provides insights into polysaccharide synthase, floral development and adaptive evolution.</title>
        <authorList>
            <person name="Zhang G.Q."/>
            <person name="Xu Q."/>
            <person name="Bian C."/>
            <person name="Tsai W.C."/>
            <person name="Yeh C.M."/>
            <person name="Liu K.W."/>
            <person name="Yoshida K."/>
            <person name="Zhang L.S."/>
            <person name="Chang S.B."/>
            <person name="Chen F."/>
            <person name="Shi Y."/>
            <person name="Su Y.Y."/>
            <person name="Zhang Y.Q."/>
            <person name="Chen L.J."/>
            <person name="Yin Y."/>
            <person name="Lin M."/>
            <person name="Huang H."/>
            <person name="Deng H."/>
            <person name="Wang Z.W."/>
            <person name="Zhu S.L."/>
            <person name="Zhao X."/>
            <person name="Deng C."/>
            <person name="Niu S.C."/>
            <person name="Huang J."/>
            <person name="Wang M."/>
            <person name="Liu G.H."/>
            <person name="Yang H.J."/>
            <person name="Xiao X.J."/>
            <person name="Hsiao Y.Y."/>
            <person name="Wu W.L."/>
            <person name="Chen Y.Y."/>
            <person name="Mitsuda N."/>
            <person name="Ohme-Takagi M."/>
            <person name="Luo Y.B."/>
            <person name="Van de Peer Y."/>
            <person name="Liu Z.J."/>
        </authorList>
    </citation>
    <scope>NUCLEOTIDE SEQUENCE [LARGE SCALE GENOMIC DNA]</scope>
    <source>
        <tissue evidence="3">The whole plant</tissue>
    </source>
</reference>
<sequence length="127" mass="13730">MACPSSNSQSFWAHEWAKHGTCAESVFNEHDYFKAALNLKGKADGILHMLSSSGIEPNDNSYSLSSIGEAIKGGIGYTPVIECNQDESGSSQLYQVYLCADTSAANFITCPVFPKESCSSEIKFPSF</sequence>
<dbReference type="Proteomes" id="UP000233837">
    <property type="component" value="Unassembled WGS sequence"/>
</dbReference>
<dbReference type="AlphaFoldDB" id="A0A2I0WGF2"/>
<name>A0A2I0WGF2_9ASPA</name>
<accession>A0A2I0WGF2</accession>
<dbReference type="GO" id="GO:0003723">
    <property type="term" value="F:RNA binding"/>
    <property type="evidence" value="ECO:0007669"/>
    <property type="project" value="InterPro"/>
</dbReference>
<dbReference type="GO" id="GO:0033897">
    <property type="term" value="F:ribonuclease T2 activity"/>
    <property type="evidence" value="ECO:0007669"/>
    <property type="project" value="InterPro"/>
</dbReference>
<dbReference type="InterPro" id="IPR033130">
    <property type="entry name" value="RNase_T2_His_AS_2"/>
</dbReference>
<evidence type="ECO:0000313" key="3">
    <source>
        <dbReference type="EMBL" id="PKU74747.1"/>
    </source>
</evidence>
<dbReference type="EMBL" id="KZ502668">
    <property type="protein sequence ID" value="PKU74747.1"/>
    <property type="molecule type" value="Genomic_DNA"/>
</dbReference>
<gene>
    <name evidence="3" type="primary">RNS1</name>
    <name evidence="3" type="ORF">MA16_Dca004938</name>
</gene>
<evidence type="ECO:0000256" key="1">
    <source>
        <dbReference type="ARBA" id="ARBA00007469"/>
    </source>
</evidence>
<dbReference type="Gene3D" id="3.90.730.10">
    <property type="entry name" value="Ribonuclease T2-like"/>
    <property type="match status" value="1"/>
</dbReference>
<evidence type="ECO:0000313" key="4">
    <source>
        <dbReference type="Proteomes" id="UP000233837"/>
    </source>
</evidence>
<dbReference type="InterPro" id="IPR001568">
    <property type="entry name" value="RNase_T2-like"/>
</dbReference>
<dbReference type="SUPFAM" id="SSF55895">
    <property type="entry name" value="Ribonuclease Rh-like"/>
    <property type="match status" value="1"/>
</dbReference>
<dbReference type="PANTHER" id="PTHR11240:SF72">
    <property type="entry name" value="RIBONUCLEASE 1"/>
    <property type="match status" value="1"/>
</dbReference>
<dbReference type="Pfam" id="PF00445">
    <property type="entry name" value="Ribonuclease_T2"/>
    <property type="match status" value="1"/>
</dbReference>
<protein>
    <submittedName>
        <fullName evidence="3">Ribonuclease 1</fullName>
    </submittedName>
</protein>
<dbReference type="PROSITE" id="PS00531">
    <property type="entry name" value="RNASE_T2_2"/>
    <property type="match status" value="1"/>
</dbReference>
<dbReference type="InterPro" id="IPR036430">
    <property type="entry name" value="RNase_T2-like_sf"/>
</dbReference>
<dbReference type="GO" id="GO:0005576">
    <property type="term" value="C:extracellular region"/>
    <property type="evidence" value="ECO:0007669"/>
    <property type="project" value="TreeGrafter"/>
</dbReference>
<keyword evidence="4" id="KW-1185">Reference proteome</keyword>
<organism evidence="3 4">
    <name type="scientific">Dendrobium catenatum</name>
    <dbReference type="NCBI Taxonomy" id="906689"/>
    <lineage>
        <taxon>Eukaryota</taxon>
        <taxon>Viridiplantae</taxon>
        <taxon>Streptophyta</taxon>
        <taxon>Embryophyta</taxon>
        <taxon>Tracheophyta</taxon>
        <taxon>Spermatophyta</taxon>
        <taxon>Magnoliopsida</taxon>
        <taxon>Liliopsida</taxon>
        <taxon>Asparagales</taxon>
        <taxon>Orchidaceae</taxon>
        <taxon>Epidendroideae</taxon>
        <taxon>Malaxideae</taxon>
        <taxon>Dendrobiinae</taxon>
        <taxon>Dendrobium</taxon>
    </lineage>
</organism>
<reference evidence="3 4" key="2">
    <citation type="journal article" date="2017" name="Nature">
        <title>The Apostasia genome and the evolution of orchids.</title>
        <authorList>
            <person name="Zhang G.Q."/>
            <person name="Liu K.W."/>
            <person name="Li Z."/>
            <person name="Lohaus R."/>
            <person name="Hsiao Y.Y."/>
            <person name="Niu S.C."/>
            <person name="Wang J.Y."/>
            <person name="Lin Y.C."/>
            <person name="Xu Q."/>
            <person name="Chen L.J."/>
            <person name="Yoshida K."/>
            <person name="Fujiwara S."/>
            <person name="Wang Z.W."/>
            <person name="Zhang Y.Q."/>
            <person name="Mitsuda N."/>
            <person name="Wang M."/>
            <person name="Liu G.H."/>
            <person name="Pecoraro L."/>
            <person name="Huang H.X."/>
            <person name="Xiao X.J."/>
            <person name="Lin M."/>
            <person name="Wu X.Y."/>
            <person name="Wu W.L."/>
            <person name="Chen Y.Y."/>
            <person name="Chang S.B."/>
            <person name="Sakamoto S."/>
            <person name="Ohme-Takagi M."/>
            <person name="Yagi M."/>
            <person name="Zeng S.J."/>
            <person name="Shen C.Y."/>
            <person name="Yeh C.M."/>
            <person name="Luo Y.B."/>
            <person name="Tsai W.C."/>
            <person name="Van de Peer Y."/>
            <person name="Liu Z.J."/>
        </authorList>
    </citation>
    <scope>NUCLEOTIDE SEQUENCE [LARGE SCALE GENOMIC DNA]</scope>
    <source>
        <tissue evidence="3">The whole plant</tissue>
    </source>
</reference>